<organism evidence="1">
    <name type="scientific">Anguilla anguilla</name>
    <name type="common">European freshwater eel</name>
    <name type="synonym">Muraena anguilla</name>
    <dbReference type="NCBI Taxonomy" id="7936"/>
    <lineage>
        <taxon>Eukaryota</taxon>
        <taxon>Metazoa</taxon>
        <taxon>Chordata</taxon>
        <taxon>Craniata</taxon>
        <taxon>Vertebrata</taxon>
        <taxon>Euteleostomi</taxon>
        <taxon>Actinopterygii</taxon>
        <taxon>Neopterygii</taxon>
        <taxon>Teleostei</taxon>
        <taxon>Anguilliformes</taxon>
        <taxon>Anguillidae</taxon>
        <taxon>Anguilla</taxon>
    </lineage>
</organism>
<evidence type="ECO:0000313" key="1">
    <source>
        <dbReference type="EMBL" id="JAH70418.1"/>
    </source>
</evidence>
<dbReference type="AlphaFoldDB" id="A0A0E9UZL3"/>
<dbReference type="EMBL" id="GBXM01038159">
    <property type="protein sequence ID" value="JAH70418.1"/>
    <property type="molecule type" value="Transcribed_RNA"/>
</dbReference>
<name>A0A0E9UZL3_ANGAN</name>
<reference evidence="1" key="2">
    <citation type="journal article" date="2015" name="Fish Shellfish Immunol.">
        <title>Early steps in the European eel (Anguilla anguilla)-Vibrio vulnificus interaction in the gills: Role of the RtxA13 toxin.</title>
        <authorList>
            <person name="Callol A."/>
            <person name="Pajuelo D."/>
            <person name="Ebbesson L."/>
            <person name="Teles M."/>
            <person name="MacKenzie S."/>
            <person name="Amaro C."/>
        </authorList>
    </citation>
    <scope>NUCLEOTIDE SEQUENCE</scope>
</reference>
<protein>
    <submittedName>
        <fullName evidence="1">Uncharacterized protein</fullName>
    </submittedName>
</protein>
<proteinExistence type="predicted"/>
<reference evidence="1" key="1">
    <citation type="submission" date="2014-11" db="EMBL/GenBank/DDBJ databases">
        <authorList>
            <person name="Amaro Gonzalez C."/>
        </authorList>
    </citation>
    <scope>NUCLEOTIDE SEQUENCE</scope>
</reference>
<sequence>MQLVLVPCCVLVSSSIQLLMSKGFFLFTMCTFQRLECSTHNSFGQINP</sequence>
<accession>A0A0E9UZL3</accession>